<dbReference type="CDD" id="cd13590">
    <property type="entry name" value="PBP2_PotD_PotF_like"/>
    <property type="match status" value="1"/>
</dbReference>
<reference evidence="6 7" key="1">
    <citation type="submission" date="2020-08" db="EMBL/GenBank/DDBJ databases">
        <title>Genomic Encyclopedia of Type Strains, Phase IV (KMG-IV): sequencing the most valuable type-strain genomes for metagenomic binning, comparative biology and taxonomic classification.</title>
        <authorList>
            <person name="Goeker M."/>
        </authorList>
    </citation>
    <scope>NUCLEOTIDE SEQUENCE [LARGE SCALE GENOMIC DNA]</scope>
    <source>
        <strain evidence="6 7">DSM 100211</strain>
    </source>
</reference>
<name>A0A7W6GM91_9HYPH</name>
<keyword evidence="2" id="KW-0813">Transport</keyword>
<dbReference type="GO" id="GO:0015846">
    <property type="term" value="P:polyamine transport"/>
    <property type="evidence" value="ECO:0007669"/>
    <property type="project" value="InterPro"/>
</dbReference>
<comment type="caution">
    <text evidence="6">The sequence shown here is derived from an EMBL/GenBank/DDBJ whole genome shotgun (WGS) entry which is preliminary data.</text>
</comment>
<dbReference type="GO" id="GO:0042597">
    <property type="term" value="C:periplasmic space"/>
    <property type="evidence" value="ECO:0007669"/>
    <property type="project" value="UniProtKB-SubCell"/>
</dbReference>
<sequence>MRKSMLMAAAAAAALPISLSTSPPAEAAETINLLIWQAYIDPSILSDWSARTGIAVHQTYYDSSDARDEVLSNPSSDIDLVVTGENGARLFGDRGILQALSPDTLPSLSEYDESWTKRCGGYGVPYLWGTMGILYRSDAVTTTPTSWADLMKPGEPLRHHIAMFDDHNEAFVPALVLLGKSINANDETTLREAFQMMKAQAPYVLTYDYVITSIQNPDVGPDVHLALGYSGDQHVLDEMTGKERLWRYAVPSEGTLFWLDCMAISTRSKHTEAALDLLNHIAGAQSAARNAIALQMPTANRAALELIPADMRGNAEIYTAPEILAKSQYQEELSVPSVQSRRRIISSLVQFRDTR</sequence>
<keyword evidence="7" id="KW-1185">Reference proteome</keyword>
<proteinExistence type="predicted"/>
<organism evidence="6 7">
    <name type="scientific">Mycoplana azooxidifex</name>
    <dbReference type="NCBI Taxonomy" id="1636188"/>
    <lineage>
        <taxon>Bacteria</taxon>
        <taxon>Pseudomonadati</taxon>
        <taxon>Pseudomonadota</taxon>
        <taxon>Alphaproteobacteria</taxon>
        <taxon>Hyphomicrobiales</taxon>
        <taxon>Rhizobiaceae</taxon>
        <taxon>Mycoplana</taxon>
    </lineage>
</organism>
<dbReference type="PANTHER" id="PTHR30222:SF12">
    <property type="entry name" value="NORSPERMIDINE SENSOR"/>
    <property type="match status" value="1"/>
</dbReference>
<dbReference type="PANTHER" id="PTHR30222">
    <property type="entry name" value="SPERMIDINE/PUTRESCINE-BINDING PERIPLASMIC PROTEIN"/>
    <property type="match status" value="1"/>
</dbReference>
<dbReference type="AlphaFoldDB" id="A0A7W6GM91"/>
<dbReference type="Gene3D" id="3.40.190.10">
    <property type="entry name" value="Periplasmic binding protein-like II"/>
    <property type="match status" value="2"/>
</dbReference>
<gene>
    <name evidence="6" type="ORF">GGQ64_003944</name>
</gene>
<dbReference type="PRINTS" id="PR00909">
    <property type="entry name" value="SPERMDNBNDNG"/>
</dbReference>
<feature type="chain" id="PRO_5031177260" evidence="5">
    <location>
        <begin position="28"/>
        <end position="355"/>
    </location>
</feature>
<evidence type="ECO:0000313" key="6">
    <source>
        <dbReference type="EMBL" id="MBB3978709.1"/>
    </source>
</evidence>
<dbReference type="EMBL" id="JACIEE010000008">
    <property type="protein sequence ID" value="MBB3978709.1"/>
    <property type="molecule type" value="Genomic_DNA"/>
</dbReference>
<dbReference type="Proteomes" id="UP000574761">
    <property type="component" value="Unassembled WGS sequence"/>
</dbReference>
<evidence type="ECO:0000256" key="3">
    <source>
        <dbReference type="ARBA" id="ARBA00022729"/>
    </source>
</evidence>
<evidence type="ECO:0000256" key="1">
    <source>
        <dbReference type="ARBA" id="ARBA00004418"/>
    </source>
</evidence>
<feature type="signal peptide" evidence="5">
    <location>
        <begin position="1"/>
        <end position="27"/>
    </location>
</feature>
<comment type="subcellular location">
    <subcellularLocation>
        <location evidence="1">Periplasm</location>
    </subcellularLocation>
</comment>
<dbReference type="GO" id="GO:0019808">
    <property type="term" value="F:polyamine binding"/>
    <property type="evidence" value="ECO:0007669"/>
    <property type="project" value="InterPro"/>
</dbReference>
<accession>A0A7W6GM91</accession>
<dbReference type="SUPFAM" id="SSF53850">
    <property type="entry name" value="Periplasmic binding protein-like II"/>
    <property type="match status" value="1"/>
</dbReference>
<evidence type="ECO:0000256" key="2">
    <source>
        <dbReference type="ARBA" id="ARBA00022448"/>
    </source>
</evidence>
<evidence type="ECO:0000313" key="7">
    <source>
        <dbReference type="Proteomes" id="UP000574761"/>
    </source>
</evidence>
<dbReference type="InterPro" id="IPR006059">
    <property type="entry name" value="SBP"/>
</dbReference>
<evidence type="ECO:0000256" key="5">
    <source>
        <dbReference type="SAM" id="SignalP"/>
    </source>
</evidence>
<protein>
    <submittedName>
        <fullName evidence="6">Spermidine/putrescine transport system substrate-binding protein</fullName>
    </submittedName>
</protein>
<dbReference type="InterPro" id="IPR001188">
    <property type="entry name" value="Sperm_putr-bd"/>
</dbReference>
<dbReference type="Pfam" id="PF13416">
    <property type="entry name" value="SBP_bac_8"/>
    <property type="match status" value="1"/>
</dbReference>
<keyword evidence="4" id="KW-0574">Periplasm</keyword>
<evidence type="ECO:0000256" key="4">
    <source>
        <dbReference type="ARBA" id="ARBA00022764"/>
    </source>
</evidence>
<keyword evidence="3 5" id="KW-0732">Signal</keyword>